<comment type="catalytic activity">
    <reaction evidence="4 5">
        <text>uridine(38/39/40) in tRNA = pseudouridine(38/39/40) in tRNA</text>
        <dbReference type="Rhea" id="RHEA:22376"/>
        <dbReference type="Rhea" id="RHEA-COMP:10085"/>
        <dbReference type="Rhea" id="RHEA-COMP:10087"/>
        <dbReference type="ChEBI" id="CHEBI:65314"/>
        <dbReference type="ChEBI" id="CHEBI:65315"/>
        <dbReference type="EC" id="5.4.99.12"/>
    </reaction>
</comment>
<sequence length="301" mass="32822">MSDISHSALRTPHYTYKPNGEVPPGEQLPAGLRRIALGVEYCGARLHGFQKQKSAAQTVQAYLEQALSSIAAEPVTLVCAGRTDAGVHATGQVIHFDTAAERPLRAWVQGVNTQLPDAVRVRWAREMPAQFHARFSARARSYRYLIHSAPTRSAHVAGEVTWTQHPLDLVAMRAGAKYLLGRHDFTSFRATQCQAKSPVREISRLDLAPVGQLIVLEVSANAFLHHMVRNITGVLMAVGRGERPPEWVGQVLGARDRSAGGVTAPPFGLYLVDVQYPEEFQLPQVEPGPLLVPLPLGGLGK</sequence>
<dbReference type="PIRSF" id="PIRSF001430">
    <property type="entry name" value="tRNA_psdUrid_synth"/>
    <property type="match status" value="1"/>
</dbReference>
<feature type="region of interest" description="Disordered" evidence="6">
    <location>
        <begin position="1"/>
        <end position="23"/>
    </location>
</feature>
<dbReference type="InterPro" id="IPR001406">
    <property type="entry name" value="PsdUridine_synth_TruA"/>
</dbReference>
<gene>
    <name evidence="4 8" type="primary">truA</name>
    <name evidence="8" type="ORF">ACFQBM_03550</name>
</gene>
<dbReference type="InterPro" id="IPR020097">
    <property type="entry name" value="PsdUridine_synth_TruA_a/b_dom"/>
</dbReference>
<dbReference type="Proteomes" id="UP001596425">
    <property type="component" value="Unassembled WGS sequence"/>
</dbReference>
<dbReference type="CDD" id="cd02570">
    <property type="entry name" value="PseudoU_synth_EcTruA"/>
    <property type="match status" value="1"/>
</dbReference>
<dbReference type="NCBIfam" id="TIGR00071">
    <property type="entry name" value="hisT_truA"/>
    <property type="match status" value="1"/>
</dbReference>
<protein>
    <recommendedName>
        <fullName evidence="4">tRNA pseudouridine synthase A</fullName>
        <ecNumber evidence="4">5.4.99.12</ecNumber>
    </recommendedName>
    <alternativeName>
        <fullName evidence="4">tRNA pseudouridine(38-40) synthase</fullName>
    </alternativeName>
    <alternativeName>
        <fullName evidence="4">tRNA pseudouridylate synthase I</fullName>
    </alternativeName>
    <alternativeName>
        <fullName evidence="4">tRNA-uridine isomerase I</fullName>
    </alternativeName>
</protein>
<comment type="caution">
    <text evidence="4">Lacks conserved residue(s) required for the propagation of feature annotation.</text>
</comment>
<feature type="domain" description="Pseudouridine synthase I TruA alpha/beta" evidence="7">
    <location>
        <begin position="40"/>
        <end position="135"/>
    </location>
</feature>
<feature type="binding site" evidence="4">
    <location>
        <position position="142"/>
    </location>
    <ligand>
        <name>substrate</name>
    </ligand>
</feature>
<evidence type="ECO:0000313" key="9">
    <source>
        <dbReference type="Proteomes" id="UP001596425"/>
    </source>
</evidence>
<evidence type="ECO:0000256" key="4">
    <source>
        <dbReference type="HAMAP-Rule" id="MF_00171"/>
    </source>
</evidence>
<dbReference type="PANTHER" id="PTHR11142:SF0">
    <property type="entry name" value="TRNA PSEUDOURIDINE SYNTHASE-LIKE 1"/>
    <property type="match status" value="1"/>
</dbReference>
<feature type="active site" description="Nucleophile" evidence="4">
    <location>
        <position position="84"/>
    </location>
</feature>
<dbReference type="Pfam" id="PF01416">
    <property type="entry name" value="PseudoU_synth_1"/>
    <property type="match status" value="2"/>
</dbReference>
<evidence type="ECO:0000259" key="7">
    <source>
        <dbReference type="Pfam" id="PF01416"/>
    </source>
</evidence>
<evidence type="ECO:0000256" key="2">
    <source>
        <dbReference type="ARBA" id="ARBA00022694"/>
    </source>
</evidence>
<keyword evidence="3 4" id="KW-0413">Isomerase</keyword>
<accession>A0ABW1YK07</accession>
<keyword evidence="9" id="KW-1185">Reference proteome</keyword>
<name>A0ABW1YK07_9GAMM</name>
<evidence type="ECO:0000313" key="8">
    <source>
        <dbReference type="EMBL" id="MFC6632340.1"/>
    </source>
</evidence>
<reference evidence="9" key="1">
    <citation type="journal article" date="2019" name="Int. J. Syst. Evol. Microbiol.">
        <title>The Global Catalogue of Microorganisms (GCM) 10K type strain sequencing project: providing services to taxonomists for standard genome sequencing and annotation.</title>
        <authorList>
            <consortium name="The Broad Institute Genomics Platform"/>
            <consortium name="The Broad Institute Genome Sequencing Center for Infectious Disease"/>
            <person name="Wu L."/>
            <person name="Ma J."/>
        </authorList>
    </citation>
    <scope>NUCLEOTIDE SEQUENCE [LARGE SCALE GENOMIC DNA]</scope>
    <source>
        <strain evidence="9">CGMCC 1.13718</strain>
    </source>
</reference>
<dbReference type="EC" id="5.4.99.12" evidence="4"/>
<organism evidence="8 9">
    <name type="scientific">Microbulbifer taiwanensis</name>
    <dbReference type="NCBI Taxonomy" id="986746"/>
    <lineage>
        <taxon>Bacteria</taxon>
        <taxon>Pseudomonadati</taxon>
        <taxon>Pseudomonadota</taxon>
        <taxon>Gammaproteobacteria</taxon>
        <taxon>Cellvibrionales</taxon>
        <taxon>Microbulbiferaceae</taxon>
        <taxon>Microbulbifer</taxon>
    </lineage>
</organism>
<dbReference type="GO" id="GO:0160147">
    <property type="term" value="F:tRNA pseudouridine(38-40) synthase activity"/>
    <property type="evidence" value="ECO:0007669"/>
    <property type="project" value="UniProtKB-EC"/>
</dbReference>
<comment type="caution">
    <text evidence="8">The sequence shown here is derived from an EMBL/GenBank/DDBJ whole genome shotgun (WGS) entry which is preliminary data.</text>
</comment>
<dbReference type="InterPro" id="IPR020095">
    <property type="entry name" value="PsdUridine_synth_TruA_C"/>
</dbReference>
<evidence type="ECO:0000256" key="3">
    <source>
        <dbReference type="ARBA" id="ARBA00023235"/>
    </source>
</evidence>
<dbReference type="InterPro" id="IPR020094">
    <property type="entry name" value="TruA/RsuA/RluB/E/F_N"/>
</dbReference>
<dbReference type="PANTHER" id="PTHR11142">
    <property type="entry name" value="PSEUDOURIDYLATE SYNTHASE"/>
    <property type="match status" value="1"/>
</dbReference>
<dbReference type="SUPFAM" id="SSF55120">
    <property type="entry name" value="Pseudouridine synthase"/>
    <property type="match status" value="1"/>
</dbReference>
<dbReference type="HAMAP" id="MF_00171">
    <property type="entry name" value="TruA"/>
    <property type="match status" value="1"/>
</dbReference>
<comment type="function">
    <text evidence="4">Formation of pseudouridine at positions 38, 39 and 40 in the anticodon stem and loop of transfer RNAs.</text>
</comment>
<dbReference type="Gene3D" id="3.30.70.660">
    <property type="entry name" value="Pseudouridine synthase I, catalytic domain, C-terminal subdomain"/>
    <property type="match status" value="1"/>
</dbReference>
<dbReference type="EMBL" id="JBHSVR010000001">
    <property type="protein sequence ID" value="MFC6632340.1"/>
    <property type="molecule type" value="Genomic_DNA"/>
</dbReference>
<proteinExistence type="inferred from homology"/>
<evidence type="ECO:0000256" key="5">
    <source>
        <dbReference type="RuleBase" id="RU003792"/>
    </source>
</evidence>
<dbReference type="InterPro" id="IPR020103">
    <property type="entry name" value="PsdUridine_synth_cat_dom_sf"/>
</dbReference>
<comment type="subunit">
    <text evidence="4">Homodimer.</text>
</comment>
<dbReference type="RefSeq" id="WP_319024553.1">
    <property type="nucleotide sequence ID" value="NZ_JACZFR010000028.1"/>
</dbReference>
<evidence type="ECO:0000256" key="6">
    <source>
        <dbReference type="SAM" id="MobiDB-lite"/>
    </source>
</evidence>
<dbReference type="Gene3D" id="3.30.70.580">
    <property type="entry name" value="Pseudouridine synthase I, catalytic domain, N-terminal subdomain"/>
    <property type="match status" value="1"/>
</dbReference>
<keyword evidence="2 4" id="KW-0819">tRNA processing</keyword>
<evidence type="ECO:0000256" key="1">
    <source>
        <dbReference type="ARBA" id="ARBA00009375"/>
    </source>
</evidence>
<comment type="similarity">
    <text evidence="1 4 5">Belongs to the tRNA pseudouridine synthase TruA family.</text>
</comment>
<feature type="domain" description="Pseudouridine synthase I TruA alpha/beta" evidence="7">
    <location>
        <begin position="176"/>
        <end position="277"/>
    </location>
</feature>